<evidence type="ECO:0000313" key="5">
    <source>
        <dbReference type="Proteomes" id="UP001310387"/>
    </source>
</evidence>
<comment type="caution">
    <text evidence="4">The sequence shown here is derived from an EMBL/GenBank/DDBJ whole genome shotgun (WGS) entry which is preliminary data.</text>
</comment>
<protein>
    <submittedName>
        <fullName evidence="4">DUF4129 domain-containing protein</fullName>
    </submittedName>
</protein>
<keyword evidence="2" id="KW-0812">Transmembrane</keyword>
<keyword evidence="5" id="KW-1185">Reference proteome</keyword>
<sequence>MTTRAAAVLAEVPVDPDRETARRWLVEELARPEYAQDQSWLTRLLDWFLGLFDGLGTVDGDPLVLAGVVVGVLAVVAALAWWIAGPVRLRRRAQARSVVVHDDDPRTAAEMRAAADAAAARQDWATAVLERFRAVVRDLEERAVLDERPGRTAQEAARDGGARVPQIADPLRAAARLFDGVCYGHRPAGPGDDDRLRALEEQAAAARPATPTTADAP</sequence>
<dbReference type="EMBL" id="JBAGLP010000119">
    <property type="protein sequence ID" value="MEG3616478.1"/>
    <property type="molecule type" value="Genomic_DNA"/>
</dbReference>
<evidence type="ECO:0000256" key="2">
    <source>
        <dbReference type="SAM" id="Phobius"/>
    </source>
</evidence>
<feature type="region of interest" description="Disordered" evidence="1">
    <location>
        <begin position="187"/>
        <end position="217"/>
    </location>
</feature>
<dbReference type="RefSeq" id="WP_332902981.1">
    <property type="nucleotide sequence ID" value="NZ_JBAGLP010000119.1"/>
</dbReference>
<reference evidence="4" key="1">
    <citation type="journal article" date="2024" name="Antonie Van Leeuwenhoek">
        <title>Isoptericola haloaureus sp. nov., a dimorphic actinobacterium isolated from mangrove sediments of southeast India, implicating biosaline agricultural significance through nitrogen fixation and salt tolerance genes.</title>
        <authorList>
            <person name="Prathaban M."/>
            <person name="Prathiviraj R."/>
            <person name="Ravichandran M."/>
            <person name="Natarajan S.D."/>
            <person name="Sobanaa M."/>
            <person name="Hari Krishna Kumar S."/>
            <person name="Chandrasekar V."/>
            <person name="Selvin J."/>
        </authorList>
    </citation>
    <scope>NUCLEOTIDE SEQUENCE</scope>
    <source>
        <strain evidence="4">MP1014</strain>
    </source>
</reference>
<gene>
    <name evidence="4" type="ORF">V5O49_15210</name>
</gene>
<evidence type="ECO:0000259" key="3">
    <source>
        <dbReference type="Pfam" id="PF13559"/>
    </source>
</evidence>
<dbReference type="Proteomes" id="UP001310387">
    <property type="component" value="Unassembled WGS sequence"/>
</dbReference>
<evidence type="ECO:0000256" key="1">
    <source>
        <dbReference type="SAM" id="MobiDB-lite"/>
    </source>
</evidence>
<feature type="compositionally biased region" description="Low complexity" evidence="1">
    <location>
        <begin position="201"/>
        <end position="217"/>
    </location>
</feature>
<keyword evidence="2" id="KW-0472">Membrane</keyword>
<feature type="domain" description="Protein-glutamine gamma-glutamyltransferase-like C-terminal" evidence="3">
    <location>
        <begin position="131"/>
        <end position="199"/>
    </location>
</feature>
<reference evidence="4" key="2">
    <citation type="submission" date="2024-02" db="EMBL/GenBank/DDBJ databases">
        <authorList>
            <person name="Prathaban M."/>
            <person name="Mythili R."/>
            <person name="Sharmila Devi N."/>
            <person name="Sobanaa M."/>
            <person name="Prathiviraj R."/>
            <person name="Selvin J."/>
        </authorList>
    </citation>
    <scope>NUCLEOTIDE SEQUENCE</scope>
    <source>
        <strain evidence="4">MP1014</strain>
    </source>
</reference>
<dbReference type="Pfam" id="PF13559">
    <property type="entry name" value="DUF4129"/>
    <property type="match status" value="1"/>
</dbReference>
<organism evidence="4 5">
    <name type="scientific">Isoptericola haloaureus</name>
    <dbReference type="NCBI Taxonomy" id="1542902"/>
    <lineage>
        <taxon>Bacteria</taxon>
        <taxon>Bacillati</taxon>
        <taxon>Actinomycetota</taxon>
        <taxon>Actinomycetes</taxon>
        <taxon>Micrococcales</taxon>
        <taxon>Promicromonosporaceae</taxon>
        <taxon>Isoptericola</taxon>
    </lineage>
</organism>
<dbReference type="InterPro" id="IPR025403">
    <property type="entry name" value="TgpA-like_C"/>
</dbReference>
<name>A0ABU7ZAS4_9MICO</name>
<proteinExistence type="predicted"/>
<feature type="transmembrane region" description="Helical" evidence="2">
    <location>
        <begin position="63"/>
        <end position="84"/>
    </location>
</feature>
<accession>A0ABU7ZAS4</accession>
<evidence type="ECO:0000313" key="4">
    <source>
        <dbReference type="EMBL" id="MEG3616478.1"/>
    </source>
</evidence>
<keyword evidence="2" id="KW-1133">Transmembrane helix</keyword>